<keyword evidence="2" id="KW-1185">Reference proteome</keyword>
<protein>
    <submittedName>
        <fullName evidence="1">Uncharacterized protein</fullName>
    </submittedName>
</protein>
<gene>
    <name evidence="1" type="ORF">FD09_GL002798</name>
</gene>
<evidence type="ECO:0000313" key="1">
    <source>
        <dbReference type="EMBL" id="KRL12811.1"/>
    </source>
</evidence>
<sequence length="114" mass="13334">MSEDQQQEAISDKVLGAFVDFYLKMGQTEELDLISQWDEQYLVAGINEILRLDNYFNHAEKKEFLIKEKRPELEKLITMLLDDHGAPNSSDVAQWTDWYRQHLDDLSSAARRGE</sequence>
<dbReference type="OrthoDB" id="2297211at2"/>
<organism evidence="1 2">
    <name type="scientific">Schleiferilactobacillus perolens DSM 12744</name>
    <dbReference type="NCBI Taxonomy" id="1423792"/>
    <lineage>
        <taxon>Bacteria</taxon>
        <taxon>Bacillati</taxon>
        <taxon>Bacillota</taxon>
        <taxon>Bacilli</taxon>
        <taxon>Lactobacillales</taxon>
        <taxon>Lactobacillaceae</taxon>
        <taxon>Schleiferilactobacillus</taxon>
    </lineage>
</organism>
<accession>A0A0R1N7J4</accession>
<dbReference type="Proteomes" id="UP000051330">
    <property type="component" value="Unassembled WGS sequence"/>
</dbReference>
<evidence type="ECO:0000313" key="2">
    <source>
        <dbReference type="Proteomes" id="UP000051330"/>
    </source>
</evidence>
<proteinExistence type="predicted"/>
<dbReference type="PATRIC" id="fig|1423792.3.peg.2858"/>
<name>A0A0R1N7J4_9LACO</name>
<dbReference type="EMBL" id="AZEC01000006">
    <property type="protein sequence ID" value="KRL12811.1"/>
    <property type="molecule type" value="Genomic_DNA"/>
</dbReference>
<dbReference type="RefSeq" id="WP_057820431.1">
    <property type="nucleotide sequence ID" value="NZ_AZEC01000006.1"/>
</dbReference>
<comment type="caution">
    <text evidence="1">The sequence shown here is derived from an EMBL/GenBank/DDBJ whole genome shotgun (WGS) entry which is preliminary data.</text>
</comment>
<dbReference type="AlphaFoldDB" id="A0A0R1N7J4"/>
<reference evidence="1 2" key="1">
    <citation type="journal article" date="2015" name="Genome Announc.">
        <title>Expanding the biotechnology potential of lactobacilli through comparative genomics of 213 strains and associated genera.</title>
        <authorList>
            <person name="Sun Z."/>
            <person name="Harris H.M."/>
            <person name="McCann A."/>
            <person name="Guo C."/>
            <person name="Argimon S."/>
            <person name="Zhang W."/>
            <person name="Yang X."/>
            <person name="Jeffery I.B."/>
            <person name="Cooney J.C."/>
            <person name="Kagawa T.F."/>
            <person name="Liu W."/>
            <person name="Song Y."/>
            <person name="Salvetti E."/>
            <person name="Wrobel A."/>
            <person name="Rasinkangas P."/>
            <person name="Parkhill J."/>
            <person name="Rea M.C."/>
            <person name="O'Sullivan O."/>
            <person name="Ritari J."/>
            <person name="Douillard F.P."/>
            <person name="Paul Ross R."/>
            <person name="Yang R."/>
            <person name="Briner A.E."/>
            <person name="Felis G.E."/>
            <person name="de Vos W.M."/>
            <person name="Barrangou R."/>
            <person name="Klaenhammer T.R."/>
            <person name="Caufield P.W."/>
            <person name="Cui Y."/>
            <person name="Zhang H."/>
            <person name="O'Toole P.W."/>
        </authorList>
    </citation>
    <scope>NUCLEOTIDE SEQUENCE [LARGE SCALE GENOMIC DNA]</scope>
    <source>
        <strain evidence="1 2">DSM 12744</strain>
    </source>
</reference>